<dbReference type="RefSeq" id="WP_028481885.1">
    <property type="nucleotide sequence ID" value="NZ_LVVZ01000032.1"/>
</dbReference>
<accession>A0A1U7JDK8</accession>
<proteinExistence type="predicted"/>
<evidence type="ECO:0000313" key="3">
    <source>
        <dbReference type="Proteomes" id="UP000185783"/>
    </source>
</evidence>
<evidence type="ECO:0000313" key="2">
    <source>
        <dbReference type="EMBL" id="OKL42823.1"/>
    </source>
</evidence>
<dbReference type="STRING" id="197461.A3843_16780"/>
<evidence type="ECO:0000259" key="1">
    <source>
        <dbReference type="Pfam" id="PF09361"/>
    </source>
</evidence>
<sequence length="112" mass="11891">MIAGFEELQKFHKDNSELMAESFSAMSKGMQAISSELSSYSKKSFDEGSAAVEAVLAAGTLDKAFEAQTAFAKSSYEGMVTEMTKLGDLYADMAKEASKPFTGAFAKSGTGK</sequence>
<comment type="caution">
    <text evidence="2">The sequence shown here is derived from an EMBL/GenBank/DDBJ whole genome shotgun (WGS) entry which is preliminary data.</text>
</comment>
<dbReference type="EMBL" id="LVVZ01000032">
    <property type="protein sequence ID" value="OKL42823.1"/>
    <property type="molecule type" value="Genomic_DNA"/>
</dbReference>
<dbReference type="Proteomes" id="UP000185783">
    <property type="component" value="Unassembled WGS sequence"/>
</dbReference>
<keyword evidence="3" id="KW-1185">Reference proteome</keyword>
<organism evidence="2 3">
    <name type="scientific">Pseudovibrio exalbescens</name>
    <dbReference type="NCBI Taxonomy" id="197461"/>
    <lineage>
        <taxon>Bacteria</taxon>
        <taxon>Pseudomonadati</taxon>
        <taxon>Pseudomonadota</taxon>
        <taxon>Alphaproteobacteria</taxon>
        <taxon>Hyphomicrobiales</taxon>
        <taxon>Stappiaceae</taxon>
        <taxon>Pseudovibrio</taxon>
    </lineage>
</organism>
<name>A0A1U7JDK8_9HYPH</name>
<gene>
    <name evidence="2" type="ORF">A3843_16780</name>
</gene>
<dbReference type="Pfam" id="PF09361">
    <property type="entry name" value="Phasin_2"/>
    <property type="match status" value="1"/>
</dbReference>
<reference evidence="2 3" key="1">
    <citation type="submission" date="2016-03" db="EMBL/GenBank/DDBJ databases">
        <title>Genome sequence of Nesiotobacter sp. nov., a moderately halophilic alphaproteobacterium isolated from the Yellow Sea, China.</title>
        <authorList>
            <person name="Zhang G."/>
            <person name="Zhang R."/>
        </authorList>
    </citation>
    <scope>NUCLEOTIDE SEQUENCE [LARGE SCALE GENOMIC DNA]</scope>
    <source>
        <strain evidence="2 3">WB1-6</strain>
    </source>
</reference>
<dbReference type="InterPro" id="IPR018968">
    <property type="entry name" value="Phasin"/>
</dbReference>
<dbReference type="AlphaFoldDB" id="A0A1U7JDK8"/>
<protein>
    <submittedName>
        <fullName evidence="2">Phasin</fullName>
    </submittedName>
</protein>
<feature type="domain" description="Phasin" evidence="1">
    <location>
        <begin position="6"/>
        <end position="102"/>
    </location>
</feature>